<feature type="compositionally biased region" description="Basic and acidic residues" evidence="1">
    <location>
        <begin position="1"/>
        <end position="11"/>
    </location>
</feature>
<evidence type="ECO:0000256" key="1">
    <source>
        <dbReference type="SAM" id="MobiDB-lite"/>
    </source>
</evidence>
<evidence type="ECO:0000313" key="3">
    <source>
        <dbReference type="Proteomes" id="UP000184330"/>
    </source>
</evidence>
<organism evidence="2 3">
    <name type="scientific">Phialocephala subalpina</name>
    <dbReference type="NCBI Taxonomy" id="576137"/>
    <lineage>
        <taxon>Eukaryota</taxon>
        <taxon>Fungi</taxon>
        <taxon>Dikarya</taxon>
        <taxon>Ascomycota</taxon>
        <taxon>Pezizomycotina</taxon>
        <taxon>Leotiomycetes</taxon>
        <taxon>Helotiales</taxon>
        <taxon>Mollisiaceae</taxon>
        <taxon>Phialocephala</taxon>
        <taxon>Phialocephala fortinii species complex</taxon>
    </lineage>
</organism>
<feature type="region of interest" description="Disordered" evidence="1">
    <location>
        <begin position="1"/>
        <end position="20"/>
    </location>
</feature>
<dbReference type="AlphaFoldDB" id="A0A1L7X2N5"/>
<accession>A0A1L7X2N5</accession>
<dbReference type="Proteomes" id="UP000184330">
    <property type="component" value="Unassembled WGS sequence"/>
</dbReference>
<gene>
    <name evidence="2" type="ORF">PAC_09177</name>
</gene>
<dbReference type="EMBL" id="FJOG01000013">
    <property type="protein sequence ID" value="CZR59285.1"/>
    <property type="molecule type" value="Genomic_DNA"/>
</dbReference>
<sequence length="185" mass="21132">MEVKSVNEKSPESTTALIAPESRSSENAKLSLDFFWLYNQDLGITSAKELNFGKLFDTQAAEMQQKLDDEDKLLVQLWILAERFIMPRLQNTTMRHMQKRWNAVQWAAEVRDRPTNYFPKDYLLALAEISAVLVVPTTLNAGKISARPMGASKKDPRTSQDLGWQTHGWIFRSCLVAEDENVVKN</sequence>
<keyword evidence="3" id="KW-1185">Reference proteome</keyword>
<name>A0A1L7X2N5_9HELO</name>
<reference evidence="2 3" key="1">
    <citation type="submission" date="2016-03" db="EMBL/GenBank/DDBJ databases">
        <authorList>
            <person name="Ploux O."/>
        </authorList>
    </citation>
    <scope>NUCLEOTIDE SEQUENCE [LARGE SCALE GENOMIC DNA]</scope>
    <source>
        <strain evidence="2 3">UAMH 11012</strain>
    </source>
</reference>
<evidence type="ECO:0000313" key="2">
    <source>
        <dbReference type="EMBL" id="CZR59285.1"/>
    </source>
</evidence>
<dbReference type="OrthoDB" id="194443at2759"/>
<proteinExistence type="predicted"/>
<protein>
    <submittedName>
        <fullName evidence="2">Uncharacterized protein</fullName>
    </submittedName>
</protein>